<gene>
    <name evidence="2" type="ORF">O4U47_17475</name>
</gene>
<protein>
    <submittedName>
        <fullName evidence="2">ABC transporter permease subunit</fullName>
    </submittedName>
</protein>
<keyword evidence="1" id="KW-0472">Membrane</keyword>
<proteinExistence type="predicted"/>
<dbReference type="EMBL" id="JAQFWP010000032">
    <property type="protein sequence ID" value="MDA2806306.1"/>
    <property type="molecule type" value="Genomic_DNA"/>
</dbReference>
<keyword evidence="1" id="KW-0812">Transmembrane</keyword>
<feature type="transmembrane region" description="Helical" evidence="1">
    <location>
        <begin position="228"/>
        <end position="251"/>
    </location>
</feature>
<dbReference type="RefSeq" id="WP_270678945.1">
    <property type="nucleotide sequence ID" value="NZ_JAQFWP010000032.1"/>
</dbReference>
<evidence type="ECO:0000313" key="3">
    <source>
        <dbReference type="Proteomes" id="UP001165685"/>
    </source>
</evidence>
<dbReference type="Proteomes" id="UP001165685">
    <property type="component" value="Unassembled WGS sequence"/>
</dbReference>
<feature type="transmembrane region" description="Helical" evidence="1">
    <location>
        <begin position="19"/>
        <end position="43"/>
    </location>
</feature>
<keyword evidence="3" id="KW-1185">Reference proteome</keyword>
<feature type="transmembrane region" description="Helical" evidence="1">
    <location>
        <begin position="101"/>
        <end position="134"/>
    </location>
</feature>
<comment type="caution">
    <text evidence="2">The sequence shown here is derived from an EMBL/GenBank/DDBJ whole genome shotgun (WGS) entry which is preliminary data.</text>
</comment>
<evidence type="ECO:0000256" key="1">
    <source>
        <dbReference type="SAM" id="Phobius"/>
    </source>
</evidence>
<feature type="transmembrane region" description="Helical" evidence="1">
    <location>
        <begin position="63"/>
        <end position="80"/>
    </location>
</feature>
<feature type="transmembrane region" description="Helical" evidence="1">
    <location>
        <begin position="178"/>
        <end position="199"/>
    </location>
</feature>
<accession>A0ABT4TNN8</accession>
<evidence type="ECO:0000313" key="2">
    <source>
        <dbReference type="EMBL" id="MDA2806306.1"/>
    </source>
</evidence>
<keyword evidence="1" id="KW-1133">Transmembrane helix</keyword>
<name>A0ABT4TNN8_9ACTN</name>
<feature type="transmembrane region" description="Helical" evidence="1">
    <location>
        <begin position="146"/>
        <end position="171"/>
    </location>
</feature>
<reference evidence="2" key="1">
    <citation type="submission" date="2023-01" db="EMBL/GenBank/DDBJ databases">
        <title>Draft genome sequence of Nocardiopsis sp. LSu2-4 isolated from halophytes.</title>
        <authorList>
            <person name="Duangmal K."/>
            <person name="Chantavorakit T."/>
        </authorList>
    </citation>
    <scope>NUCLEOTIDE SEQUENCE</scope>
    <source>
        <strain evidence="2">LSu2-4</strain>
    </source>
</reference>
<organism evidence="2 3">
    <name type="scientific">Nocardiopsis suaedae</name>
    <dbReference type="NCBI Taxonomy" id="3018444"/>
    <lineage>
        <taxon>Bacteria</taxon>
        <taxon>Bacillati</taxon>
        <taxon>Actinomycetota</taxon>
        <taxon>Actinomycetes</taxon>
        <taxon>Streptosporangiales</taxon>
        <taxon>Nocardiopsidaceae</taxon>
        <taxon>Nocardiopsis</taxon>
    </lineage>
</organism>
<dbReference type="Pfam" id="PF12679">
    <property type="entry name" value="ABC2_membrane_2"/>
    <property type="match status" value="1"/>
</dbReference>
<sequence>MTTLVGAEIRKLTTTRSTWWLLGGLAALCAALAGAMLTAGYVLDYAGATPGVVDGARLVYRQPGATAYVIPLVVGTLLVTREYHTRTIVPTLLTEPRRGAVYAAKVLGGAAASAVCAAAAVVVTVAVAASVFAANGDAAFLTDGAVLATLAGTFGALALWGLIGVGLGALLRNQAAALTLVLVATLLLEPVLGIVLNTADMPEASAYLPGGAANLMSGGAGFAGDGSALTGFAVLAAYTVAALAVGAVRFLRYEP</sequence>